<dbReference type="Proteomes" id="UP000231279">
    <property type="component" value="Unassembled WGS sequence"/>
</dbReference>
<dbReference type="EMBL" id="NKXS01004722">
    <property type="protein sequence ID" value="PIN05567.1"/>
    <property type="molecule type" value="Genomic_DNA"/>
</dbReference>
<evidence type="ECO:0000313" key="2">
    <source>
        <dbReference type="Proteomes" id="UP000231279"/>
    </source>
</evidence>
<sequence>MENLTPLTLEITSDEEANFGETKNRIDHGTGDAEFGDEENYDWFSKLLSEINENKDNGFDDRVLENKELSNPTKKPRFESPKPFAKIVIEESDDDDCVVLDGDPDKSMVVVTGRPNDNDDSEDLEIVGEKGEVACRDFPHPRHLCAKFPFALNPHNVHCGQCHCYVCESLAPCSHWGTGICNIDHCHASDEDEYWKAERIHVKKGGKPVAVIPNISHTSPFEEAIQTTQSPTLASQQSNSLLHTRDSRSVTVHPFPVSVENVINQSTIHPYRCVVPTYKPQSQSVFLQPQPKCDNNVTSTSQDNRSAYSSQLSCNPTLKGFHPFHTPLMNGSYGSSHHLRAPTTRFALVQPKPSSPQSKDVVCANYVPSQPLIHSWPYQNYLIRDPMLSQSQKPSQHYLSVKNLEKSTLFQPHVVFQSNKPTPHLPSTSYKSDVYKSYGFGNQLDSGSMISSSLNMDNNFEKQSPEQAYSNPTFTVIDGQNRFQEDYCIEYGMDMMCDIGLGG</sequence>
<name>A0A2G9GJU2_9LAMI</name>
<dbReference type="InterPro" id="IPR053234">
    <property type="entry name" value="RPM1_Interactor"/>
</dbReference>
<accession>A0A2G9GJU2</accession>
<dbReference type="OrthoDB" id="266020at2759"/>
<dbReference type="AlphaFoldDB" id="A0A2G9GJU2"/>
<organism evidence="1 2">
    <name type="scientific">Handroanthus impetiginosus</name>
    <dbReference type="NCBI Taxonomy" id="429701"/>
    <lineage>
        <taxon>Eukaryota</taxon>
        <taxon>Viridiplantae</taxon>
        <taxon>Streptophyta</taxon>
        <taxon>Embryophyta</taxon>
        <taxon>Tracheophyta</taxon>
        <taxon>Spermatophyta</taxon>
        <taxon>Magnoliopsida</taxon>
        <taxon>eudicotyledons</taxon>
        <taxon>Gunneridae</taxon>
        <taxon>Pentapetalae</taxon>
        <taxon>asterids</taxon>
        <taxon>lamiids</taxon>
        <taxon>Lamiales</taxon>
        <taxon>Bignoniaceae</taxon>
        <taxon>Crescentiina</taxon>
        <taxon>Tabebuia alliance</taxon>
        <taxon>Handroanthus</taxon>
    </lineage>
</organism>
<proteinExistence type="predicted"/>
<dbReference type="PANTHER" id="PTHR33443">
    <property type="entry name" value="ZGC:112980"/>
    <property type="match status" value="1"/>
</dbReference>
<reference evidence="2" key="1">
    <citation type="journal article" date="2018" name="Gigascience">
        <title>Genome assembly of the Pink Ipe (Handroanthus impetiginosus, Bignoniaceae), a highly valued, ecologically keystone Neotropical timber forest tree.</title>
        <authorList>
            <person name="Silva-Junior O.B."/>
            <person name="Grattapaglia D."/>
            <person name="Novaes E."/>
            <person name="Collevatti R.G."/>
        </authorList>
    </citation>
    <scope>NUCLEOTIDE SEQUENCE [LARGE SCALE GENOMIC DNA]</scope>
    <source>
        <strain evidence="2">cv. UFG-1</strain>
    </source>
</reference>
<gene>
    <name evidence="1" type="ORF">CDL12_21892</name>
</gene>
<dbReference type="PANTHER" id="PTHR33443:SF35">
    <property type="entry name" value="VQ DOMAIN-CONTAINING PROTEIN"/>
    <property type="match status" value="1"/>
</dbReference>
<comment type="caution">
    <text evidence="1">The sequence shown here is derived from an EMBL/GenBank/DDBJ whole genome shotgun (WGS) entry which is preliminary data.</text>
</comment>
<keyword evidence="2" id="KW-1185">Reference proteome</keyword>
<dbReference type="STRING" id="429701.A0A2G9GJU2"/>
<evidence type="ECO:0000313" key="1">
    <source>
        <dbReference type="EMBL" id="PIN05567.1"/>
    </source>
</evidence>
<protein>
    <submittedName>
        <fullName evidence="1">Uncharacterized protein</fullName>
    </submittedName>
</protein>